<comment type="subcellular location">
    <subcellularLocation>
        <location evidence="13">Cytoplasm</location>
    </subcellularLocation>
</comment>
<dbReference type="OrthoDB" id="9790352at2"/>
<evidence type="ECO:0000256" key="7">
    <source>
        <dbReference type="ARBA" id="ARBA00023027"/>
    </source>
</evidence>
<evidence type="ECO:0000256" key="3">
    <source>
        <dbReference type="ARBA" id="ARBA00022605"/>
    </source>
</evidence>
<feature type="binding site" evidence="13">
    <location>
        <begin position="141"/>
        <end position="142"/>
    </location>
    <ligand>
        <name>(S)-2,3,4,5-tetrahydrodipicolinate</name>
        <dbReference type="ChEBI" id="CHEBI:16845"/>
    </ligand>
</feature>
<dbReference type="NCBIfam" id="TIGR00036">
    <property type="entry name" value="dapB"/>
    <property type="match status" value="1"/>
</dbReference>
<keyword evidence="7 13" id="KW-0520">NAD</keyword>
<dbReference type="Gene3D" id="3.40.50.720">
    <property type="entry name" value="NAD(P)-binding Rossmann-like Domain"/>
    <property type="match status" value="1"/>
</dbReference>
<evidence type="ECO:0000256" key="12">
    <source>
        <dbReference type="ARBA" id="ARBA00049396"/>
    </source>
</evidence>
<dbReference type="InterPro" id="IPR023940">
    <property type="entry name" value="DHDPR_bac"/>
</dbReference>
<dbReference type="GO" id="GO:0008839">
    <property type="term" value="F:4-hydroxy-tetrahydrodipicolinate reductase"/>
    <property type="evidence" value="ECO:0007669"/>
    <property type="project" value="UniProtKB-UniRule"/>
</dbReference>
<keyword evidence="17" id="KW-1185">Reference proteome</keyword>
<reference evidence="17" key="1">
    <citation type="submission" date="2018-02" db="EMBL/GenBank/DDBJ databases">
        <authorList>
            <person name="Hornung B."/>
        </authorList>
    </citation>
    <scope>NUCLEOTIDE SEQUENCE [LARGE SCALE GENOMIC DNA]</scope>
</reference>
<feature type="binding site" evidence="13">
    <location>
        <position position="132"/>
    </location>
    <ligand>
        <name>(S)-2,3,4,5-tetrahydrodipicolinate</name>
        <dbReference type="ChEBI" id="CHEBI:16845"/>
    </ligand>
</feature>
<dbReference type="Pfam" id="PF05173">
    <property type="entry name" value="DapB_C"/>
    <property type="match status" value="1"/>
</dbReference>
<dbReference type="InterPro" id="IPR022663">
    <property type="entry name" value="DapB_C"/>
</dbReference>
<dbReference type="SUPFAM" id="SSF55347">
    <property type="entry name" value="Glyceraldehyde-3-phosphate dehydrogenase-like, C-terminal domain"/>
    <property type="match status" value="1"/>
</dbReference>
<dbReference type="GO" id="GO:0051287">
    <property type="term" value="F:NAD binding"/>
    <property type="evidence" value="ECO:0007669"/>
    <property type="project" value="UniProtKB-UniRule"/>
</dbReference>
<evidence type="ECO:0000256" key="9">
    <source>
        <dbReference type="ARBA" id="ARBA00037922"/>
    </source>
</evidence>
<organism evidence="16 17">
    <name type="scientific">Propionibacterium ruminifibrarum</name>
    <dbReference type="NCBI Taxonomy" id="1962131"/>
    <lineage>
        <taxon>Bacteria</taxon>
        <taxon>Bacillati</taxon>
        <taxon>Actinomycetota</taxon>
        <taxon>Actinomycetes</taxon>
        <taxon>Propionibacteriales</taxon>
        <taxon>Propionibacteriaceae</taxon>
        <taxon>Propionibacterium</taxon>
    </lineage>
</organism>
<dbReference type="GO" id="GO:0050661">
    <property type="term" value="F:NADP binding"/>
    <property type="evidence" value="ECO:0007669"/>
    <property type="project" value="UniProtKB-UniRule"/>
</dbReference>
<keyword evidence="2 13" id="KW-0963">Cytoplasm</keyword>
<dbReference type="PROSITE" id="PS01298">
    <property type="entry name" value="DAPB"/>
    <property type="match status" value="1"/>
</dbReference>
<dbReference type="Gene3D" id="3.30.360.10">
    <property type="entry name" value="Dihydrodipicolinate Reductase, domain 2"/>
    <property type="match status" value="1"/>
</dbReference>
<comment type="similarity">
    <text evidence="1 13">Belongs to the DapB family.</text>
</comment>
<dbReference type="InterPro" id="IPR000846">
    <property type="entry name" value="DapB_N"/>
</dbReference>
<evidence type="ECO:0000256" key="11">
    <source>
        <dbReference type="ARBA" id="ARBA00049080"/>
    </source>
</evidence>
<evidence type="ECO:0000313" key="16">
    <source>
        <dbReference type="EMBL" id="SPF67739.1"/>
    </source>
</evidence>
<keyword evidence="4 13" id="KW-0521">NADP</keyword>
<keyword evidence="6 13" id="KW-0560">Oxidoreductase</keyword>
<dbReference type="EC" id="1.17.1.8" evidence="10 13"/>
<dbReference type="PANTHER" id="PTHR20836:SF0">
    <property type="entry name" value="4-HYDROXY-TETRAHYDRODIPICOLINATE REDUCTASE 1, CHLOROPLASTIC-RELATED"/>
    <property type="match status" value="1"/>
</dbReference>
<feature type="active site" description="Proton donor" evidence="13">
    <location>
        <position position="135"/>
    </location>
</feature>
<feature type="binding site" evidence="13">
    <location>
        <position position="39"/>
    </location>
    <ligand>
        <name>NADP(+)</name>
        <dbReference type="ChEBI" id="CHEBI:58349"/>
    </ligand>
</feature>
<evidence type="ECO:0000256" key="1">
    <source>
        <dbReference type="ARBA" id="ARBA00006642"/>
    </source>
</evidence>
<accession>A0A375I374</accession>
<dbReference type="UniPathway" id="UPA00034">
    <property type="reaction ID" value="UER00018"/>
</dbReference>
<dbReference type="CDD" id="cd02274">
    <property type="entry name" value="DHDPR_N"/>
    <property type="match status" value="1"/>
</dbReference>
<dbReference type="PANTHER" id="PTHR20836">
    <property type="entry name" value="DIHYDRODIPICOLINATE REDUCTASE"/>
    <property type="match status" value="1"/>
</dbReference>
<gene>
    <name evidence="13" type="primary">dapB</name>
    <name evidence="16" type="ORF">PROPJV5_0698</name>
</gene>
<evidence type="ECO:0000256" key="10">
    <source>
        <dbReference type="ARBA" id="ARBA00038983"/>
    </source>
</evidence>
<evidence type="ECO:0000256" key="4">
    <source>
        <dbReference type="ARBA" id="ARBA00022857"/>
    </source>
</evidence>
<comment type="pathway">
    <text evidence="9 13">Amino-acid biosynthesis; L-lysine biosynthesis via DAP pathway; (S)-tetrahydrodipicolinate from L-aspartate: step 4/4.</text>
</comment>
<evidence type="ECO:0000256" key="8">
    <source>
        <dbReference type="ARBA" id="ARBA00023154"/>
    </source>
</evidence>
<comment type="catalytic activity">
    <reaction evidence="11 13">
        <text>(S)-2,3,4,5-tetrahydrodipicolinate + NADP(+) + H2O = (2S,4S)-4-hydroxy-2,3,4,5-tetrahydrodipicolinate + NADPH + H(+)</text>
        <dbReference type="Rhea" id="RHEA:35331"/>
        <dbReference type="ChEBI" id="CHEBI:15377"/>
        <dbReference type="ChEBI" id="CHEBI:15378"/>
        <dbReference type="ChEBI" id="CHEBI:16845"/>
        <dbReference type="ChEBI" id="CHEBI:57783"/>
        <dbReference type="ChEBI" id="CHEBI:58349"/>
        <dbReference type="ChEBI" id="CHEBI:67139"/>
        <dbReference type="EC" id="1.17.1.8"/>
    </reaction>
</comment>
<dbReference type="SUPFAM" id="SSF51735">
    <property type="entry name" value="NAD(P)-binding Rossmann-fold domains"/>
    <property type="match status" value="1"/>
</dbReference>
<comment type="function">
    <text evidence="13">Catalyzes the conversion of 4-hydroxy-tetrahydrodipicolinate (HTPA) to tetrahydrodipicolinate.</text>
</comment>
<dbReference type="Pfam" id="PF01113">
    <property type="entry name" value="DapB_N"/>
    <property type="match status" value="1"/>
</dbReference>
<keyword evidence="5 13" id="KW-0220">Diaminopimelate biosynthesis</keyword>
<keyword evidence="3 13" id="KW-0028">Amino-acid biosynthesis</keyword>
<protein>
    <recommendedName>
        <fullName evidence="10 13">4-hydroxy-tetrahydrodipicolinate reductase</fullName>
        <shortName evidence="13">HTPA reductase</shortName>
        <ecNumber evidence="10 13">1.17.1.8</ecNumber>
    </recommendedName>
</protein>
<name>A0A375I374_9ACTN</name>
<feature type="domain" description="Dihydrodipicolinate reductase N-terminal" evidence="14">
    <location>
        <begin position="2"/>
        <end position="104"/>
    </location>
</feature>
<evidence type="ECO:0000313" key="17">
    <source>
        <dbReference type="Proteomes" id="UP000265962"/>
    </source>
</evidence>
<feature type="binding site" evidence="13">
    <location>
        <position position="38"/>
    </location>
    <ligand>
        <name>NAD(+)</name>
        <dbReference type="ChEBI" id="CHEBI:57540"/>
    </ligand>
</feature>
<sequence>MIKVGVFGARGRMGSTVCDAVEGAPDTELVARIDAGDDRAPAEAAQVMVDFTQPGVVMDNIKWCIDHGVNAVVGTTGFDEDRLDQVRSWLGADPDVGVLIASNFSIGAVLMMAFAEKAAPFFDSVEIIELHHPRKLDAPSGTAASTARRVAAARRAAGCAPMPDATQTALDGARGSRVDDVPVHSVRLQGLVAHQEVLLGTAGESLTIRDDSYDRVSFMPGVLAGVRAVVGRPGLTVGMDEILGL</sequence>
<proteinExistence type="inferred from homology"/>
<dbReference type="AlphaFoldDB" id="A0A375I374"/>
<evidence type="ECO:0000256" key="5">
    <source>
        <dbReference type="ARBA" id="ARBA00022915"/>
    </source>
</evidence>
<evidence type="ECO:0000259" key="14">
    <source>
        <dbReference type="Pfam" id="PF01113"/>
    </source>
</evidence>
<dbReference type="FunFam" id="3.30.360.10:FF:000009">
    <property type="entry name" value="4-hydroxy-tetrahydrodipicolinate reductase"/>
    <property type="match status" value="1"/>
</dbReference>
<dbReference type="InterPro" id="IPR036291">
    <property type="entry name" value="NAD(P)-bd_dom_sf"/>
</dbReference>
<comment type="caution">
    <text evidence="13">Was originally thought to be a dihydrodipicolinate reductase (DHDPR), catalyzing the conversion of dihydrodipicolinate to tetrahydrodipicolinate. However, it was shown in E.coli that the substrate of the enzymatic reaction is not dihydrodipicolinate (DHDP) but in fact (2S,4S)-4-hydroxy-2,3,4,5-tetrahydrodipicolinic acid (HTPA), the product released by the DapA-catalyzed reaction.</text>
</comment>
<feature type="domain" description="Dihydrodipicolinate reductase C-terminal" evidence="15">
    <location>
        <begin position="107"/>
        <end position="243"/>
    </location>
</feature>
<dbReference type="GO" id="GO:0005829">
    <property type="term" value="C:cytosol"/>
    <property type="evidence" value="ECO:0007669"/>
    <property type="project" value="TreeGrafter"/>
</dbReference>
<comment type="subunit">
    <text evidence="13">Homotetramer.</text>
</comment>
<evidence type="ECO:0000259" key="15">
    <source>
        <dbReference type="Pfam" id="PF05173"/>
    </source>
</evidence>
<feature type="binding site" evidence="13">
    <location>
        <begin position="101"/>
        <end position="104"/>
    </location>
    <ligand>
        <name>NAD(+)</name>
        <dbReference type="ChEBI" id="CHEBI:57540"/>
    </ligand>
</feature>
<keyword evidence="8 13" id="KW-0457">Lysine biosynthesis</keyword>
<feature type="active site" description="Proton donor/acceptor" evidence="13">
    <location>
        <position position="131"/>
    </location>
</feature>
<dbReference type="InterPro" id="IPR022664">
    <property type="entry name" value="DapB_N_CS"/>
</dbReference>
<evidence type="ECO:0000256" key="13">
    <source>
        <dbReference type="HAMAP-Rule" id="MF_00102"/>
    </source>
</evidence>
<evidence type="ECO:0000256" key="2">
    <source>
        <dbReference type="ARBA" id="ARBA00022490"/>
    </source>
</evidence>
<feature type="binding site" evidence="13">
    <location>
        <begin position="8"/>
        <end position="13"/>
    </location>
    <ligand>
        <name>NAD(+)</name>
        <dbReference type="ChEBI" id="CHEBI:57540"/>
    </ligand>
</feature>
<comment type="catalytic activity">
    <reaction evidence="12 13">
        <text>(S)-2,3,4,5-tetrahydrodipicolinate + NAD(+) + H2O = (2S,4S)-4-hydroxy-2,3,4,5-tetrahydrodipicolinate + NADH + H(+)</text>
        <dbReference type="Rhea" id="RHEA:35323"/>
        <dbReference type="ChEBI" id="CHEBI:15377"/>
        <dbReference type="ChEBI" id="CHEBI:15378"/>
        <dbReference type="ChEBI" id="CHEBI:16845"/>
        <dbReference type="ChEBI" id="CHEBI:57540"/>
        <dbReference type="ChEBI" id="CHEBI:57945"/>
        <dbReference type="ChEBI" id="CHEBI:67139"/>
        <dbReference type="EC" id="1.17.1.8"/>
    </reaction>
</comment>
<dbReference type="RefSeq" id="WP_119714934.1">
    <property type="nucleotide sequence ID" value="NZ_OMOH01000002.1"/>
</dbReference>
<dbReference type="Proteomes" id="UP000265962">
    <property type="component" value="Unassembled WGS sequence"/>
</dbReference>
<feature type="binding site" evidence="13">
    <location>
        <begin position="74"/>
        <end position="76"/>
    </location>
    <ligand>
        <name>NAD(+)</name>
        <dbReference type="ChEBI" id="CHEBI:57540"/>
    </ligand>
</feature>
<dbReference type="HAMAP" id="MF_00102">
    <property type="entry name" value="DapB"/>
    <property type="match status" value="1"/>
</dbReference>
<dbReference type="GO" id="GO:0009089">
    <property type="term" value="P:lysine biosynthetic process via diaminopimelate"/>
    <property type="evidence" value="ECO:0007669"/>
    <property type="project" value="UniProtKB-UniRule"/>
</dbReference>
<dbReference type="PIRSF" id="PIRSF000161">
    <property type="entry name" value="DHPR"/>
    <property type="match status" value="1"/>
</dbReference>
<dbReference type="GO" id="GO:0019877">
    <property type="term" value="P:diaminopimelate biosynthetic process"/>
    <property type="evidence" value="ECO:0007669"/>
    <property type="project" value="UniProtKB-UniRule"/>
</dbReference>
<evidence type="ECO:0000256" key="6">
    <source>
        <dbReference type="ARBA" id="ARBA00023002"/>
    </source>
</evidence>
<dbReference type="GO" id="GO:0016726">
    <property type="term" value="F:oxidoreductase activity, acting on CH or CH2 groups, NAD or NADP as acceptor"/>
    <property type="evidence" value="ECO:0007669"/>
    <property type="project" value="UniProtKB-UniRule"/>
</dbReference>
<dbReference type="EMBL" id="OMOH01000002">
    <property type="protein sequence ID" value="SPF67739.1"/>
    <property type="molecule type" value="Genomic_DNA"/>
</dbReference>